<dbReference type="EC" id="3.4.24.-" evidence="6"/>
<evidence type="ECO:0000256" key="3">
    <source>
        <dbReference type="ARBA" id="ARBA00022801"/>
    </source>
</evidence>
<accession>A0ABV1F1W7</accession>
<name>A0ABV1F1W7_9BACI</name>
<dbReference type="SUPFAM" id="SSF55486">
    <property type="entry name" value="Metalloproteases ('zincins'), catalytic domain"/>
    <property type="match status" value="1"/>
</dbReference>
<keyword evidence="2" id="KW-0479">Metal-binding</keyword>
<dbReference type="Proteomes" id="UP001465426">
    <property type="component" value="Unassembled WGS sequence"/>
</dbReference>
<sequence length="172" mass="18856">MIQKMFSKSVLGLFALALIFGFVFTPVKASAHFLGYSSVDGKEIRWGTAKGSTSYTTARNAAIKTWNGITPIKILGDTASTVEDISFVDVTRSDVTWAGQYQRVTGADIIRLNKHYLSGYTAAKKQNVFTHELGHALGLAHSYSGEIMYYAATTKTSLGAHDKSDYHSLWGY</sequence>
<feature type="domain" description="Peptidase M10 metallopeptidase" evidence="5">
    <location>
        <begin position="120"/>
        <end position="169"/>
    </location>
</feature>
<dbReference type="InterPro" id="IPR021190">
    <property type="entry name" value="Pept_M10A"/>
</dbReference>
<protein>
    <submittedName>
        <fullName evidence="6">Matrixin family metalloprotease</fullName>
        <ecNumber evidence="6">3.4.24.-</ecNumber>
    </submittedName>
</protein>
<dbReference type="InterPro" id="IPR001818">
    <property type="entry name" value="Pept_M10_metallopeptidase"/>
</dbReference>
<evidence type="ECO:0000313" key="6">
    <source>
        <dbReference type="EMBL" id="MEQ2467334.1"/>
    </source>
</evidence>
<comment type="caution">
    <text evidence="6">The sequence shown here is derived from an EMBL/GenBank/DDBJ whole genome shotgun (WGS) entry which is preliminary data.</text>
</comment>
<dbReference type="Pfam" id="PF00413">
    <property type="entry name" value="Peptidase_M10"/>
    <property type="match status" value="1"/>
</dbReference>
<keyword evidence="6" id="KW-0482">Metalloprotease</keyword>
<dbReference type="Gene3D" id="3.40.390.10">
    <property type="entry name" value="Collagenase (Catalytic Domain)"/>
    <property type="match status" value="1"/>
</dbReference>
<keyword evidence="1" id="KW-0645">Protease</keyword>
<evidence type="ECO:0000313" key="7">
    <source>
        <dbReference type="Proteomes" id="UP001465426"/>
    </source>
</evidence>
<dbReference type="RefSeq" id="WP_048718542.1">
    <property type="nucleotide sequence ID" value="NZ_JBBMFN010000048.1"/>
</dbReference>
<keyword evidence="7" id="KW-1185">Reference proteome</keyword>
<keyword evidence="4" id="KW-0862">Zinc</keyword>
<proteinExistence type="predicted"/>
<evidence type="ECO:0000259" key="5">
    <source>
        <dbReference type="Pfam" id="PF00413"/>
    </source>
</evidence>
<keyword evidence="3 6" id="KW-0378">Hydrolase</keyword>
<evidence type="ECO:0000256" key="1">
    <source>
        <dbReference type="ARBA" id="ARBA00022670"/>
    </source>
</evidence>
<gene>
    <name evidence="6" type="ORF">WMO63_16890</name>
</gene>
<organism evidence="6 7">
    <name type="scientific">Niallia hominis</name>
    <dbReference type="NCBI Taxonomy" id="3133173"/>
    <lineage>
        <taxon>Bacteria</taxon>
        <taxon>Bacillati</taxon>
        <taxon>Bacillota</taxon>
        <taxon>Bacilli</taxon>
        <taxon>Bacillales</taxon>
        <taxon>Bacillaceae</taxon>
        <taxon>Niallia</taxon>
    </lineage>
</organism>
<dbReference type="GO" id="GO:0008237">
    <property type="term" value="F:metallopeptidase activity"/>
    <property type="evidence" value="ECO:0007669"/>
    <property type="project" value="UniProtKB-KW"/>
</dbReference>
<dbReference type="InterPro" id="IPR024079">
    <property type="entry name" value="MetalloPept_cat_dom_sf"/>
</dbReference>
<evidence type="ECO:0000256" key="2">
    <source>
        <dbReference type="ARBA" id="ARBA00022723"/>
    </source>
</evidence>
<evidence type="ECO:0000256" key="4">
    <source>
        <dbReference type="ARBA" id="ARBA00022833"/>
    </source>
</evidence>
<reference evidence="6 7" key="1">
    <citation type="submission" date="2024-03" db="EMBL/GenBank/DDBJ databases">
        <title>Human intestinal bacterial collection.</title>
        <authorList>
            <person name="Pauvert C."/>
            <person name="Hitch T.C.A."/>
            <person name="Clavel T."/>
        </authorList>
    </citation>
    <scope>NUCLEOTIDE SEQUENCE [LARGE SCALE GENOMIC DNA]</scope>
    <source>
        <strain evidence="6 7">CLA-SR-H024</strain>
    </source>
</reference>
<dbReference type="PRINTS" id="PR00138">
    <property type="entry name" value="MATRIXIN"/>
</dbReference>
<dbReference type="EMBL" id="JBBMFN010000048">
    <property type="protein sequence ID" value="MEQ2467334.1"/>
    <property type="molecule type" value="Genomic_DNA"/>
</dbReference>